<accession>A0ABV5VPC8</accession>
<evidence type="ECO:0000256" key="1">
    <source>
        <dbReference type="ARBA" id="ARBA00004196"/>
    </source>
</evidence>
<dbReference type="InterPro" id="IPR006061">
    <property type="entry name" value="SBP_1_CS"/>
</dbReference>
<gene>
    <name evidence="7" type="ORF">ACFFNY_00890</name>
</gene>
<evidence type="ECO:0000256" key="2">
    <source>
        <dbReference type="ARBA" id="ARBA00008520"/>
    </source>
</evidence>
<evidence type="ECO:0000256" key="5">
    <source>
        <dbReference type="ARBA" id="ARBA00022764"/>
    </source>
</evidence>
<dbReference type="Gene3D" id="3.40.190.10">
    <property type="entry name" value="Periplasmic binding protein-like II"/>
    <property type="match status" value="1"/>
</dbReference>
<evidence type="ECO:0000256" key="4">
    <source>
        <dbReference type="ARBA" id="ARBA00022729"/>
    </source>
</evidence>
<comment type="caution">
    <text evidence="7">The sequence shown here is derived from an EMBL/GenBank/DDBJ whole genome shotgun (WGS) entry which is preliminary data.</text>
</comment>
<reference evidence="7 8" key="1">
    <citation type="submission" date="2024-09" db="EMBL/GenBank/DDBJ databases">
        <authorList>
            <person name="Sun Q."/>
            <person name="Mori K."/>
        </authorList>
    </citation>
    <scope>NUCLEOTIDE SEQUENCE [LARGE SCALE GENOMIC DNA]</scope>
    <source>
        <strain evidence="7 8">JCM 12520</strain>
    </source>
</reference>
<keyword evidence="5" id="KW-0574">Periplasm</keyword>
<dbReference type="RefSeq" id="WP_344916678.1">
    <property type="nucleotide sequence ID" value="NZ_BAAAYO010000021.1"/>
</dbReference>
<dbReference type="PANTHER" id="PTHR43649:SF31">
    <property type="entry name" value="SN-GLYCEROL-3-PHOSPHATE-BINDING PERIPLASMIC PROTEIN UGPB"/>
    <property type="match status" value="1"/>
</dbReference>
<dbReference type="Pfam" id="PF13416">
    <property type="entry name" value="SBP_bac_8"/>
    <property type="match status" value="1"/>
</dbReference>
<evidence type="ECO:0000313" key="7">
    <source>
        <dbReference type="EMBL" id="MFB9750114.1"/>
    </source>
</evidence>
<dbReference type="PANTHER" id="PTHR43649">
    <property type="entry name" value="ARABINOSE-BINDING PROTEIN-RELATED"/>
    <property type="match status" value="1"/>
</dbReference>
<dbReference type="InterPro" id="IPR006059">
    <property type="entry name" value="SBP"/>
</dbReference>
<dbReference type="SUPFAM" id="SSF53850">
    <property type="entry name" value="Periplasmic binding protein-like II"/>
    <property type="match status" value="1"/>
</dbReference>
<evidence type="ECO:0000313" key="8">
    <source>
        <dbReference type="Proteomes" id="UP001589619"/>
    </source>
</evidence>
<name>A0ABV5VPC8_9BACL</name>
<comment type="subcellular location">
    <subcellularLocation>
        <location evidence="1">Cell envelope</location>
    </subcellularLocation>
</comment>
<keyword evidence="3" id="KW-0813">Transport</keyword>
<evidence type="ECO:0000256" key="3">
    <source>
        <dbReference type="ARBA" id="ARBA00022448"/>
    </source>
</evidence>
<feature type="signal peptide" evidence="6">
    <location>
        <begin position="1"/>
        <end position="22"/>
    </location>
</feature>
<keyword evidence="4 6" id="KW-0732">Signal</keyword>
<protein>
    <submittedName>
        <fullName evidence="7">ABC transporter substrate-binding protein</fullName>
    </submittedName>
</protein>
<proteinExistence type="inferred from homology"/>
<dbReference type="EMBL" id="JBHMAG010000002">
    <property type="protein sequence ID" value="MFB9750114.1"/>
    <property type="molecule type" value="Genomic_DNA"/>
</dbReference>
<sequence length="437" mass="48368">MKAKRGYTFGSLCAVMTVCALAGCGSQGVETKEGAPQTKAAVEKPPEPVKITMYNHFNNISDERLQQFIIEPLKRKLPYVTFEVVKHDKGTTIEELVAANSFTDLYYGSNVGFPTYKNLQLQKDMNDVIKQHGLDLSRMDQAYVDAVKSFGENGEVYGVPFSANMGVLVYNKSIFDKFAVPYPKDGMTWDEVIELGKRLTRSDGGVQYIGFDPGRVADVASGLSLPYADAKTAKALIDNDSWRKVFGMFKSAYEIPGYVNAGKYDYGANGFFKDKNVAMMPAWALQLVNSKADLAKMDWDIVSLPNFKEDLGRGRQVDIHMLAISNVSKNRDAALEVLKIITSDEVQRMMSEYGTPSVLKSDDIKKGYGTKLPEFQGKNVQALFKTKPGLPAITKYDGTVGFYVEAARKDLATGGKDVNTLVRTIEEQSNQKLSTQK</sequence>
<feature type="chain" id="PRO_5046279270" evidence="6">
    <location>
        <begin position="23"/>
        <end position="437"/>
    </location>
</feature>
<dbReference type="Proteomes" id="UP001589619">
    <property type="component" value="Unassembled WGS sequence"/>
</dbReference>
<evidence type="ECO:0000256" key="6">
    <source>
        <dbReference type="SAM" id="SignalP"/>
    </source>
</evidence>
<keyword evidence="8" id="KW-1185">Reference proteome</keyword>
<dbReference type="PROSITE" id="PS51257">
    <property type="entry name" value="PROKAR_LIPOPROTEIN"/>
    <property type="match status" value="1"/>
</dbReference>
<dbReference type="PROSITE" id="PS01037">
    <property type="entry name" value="SBP_BACTERIAL_1"/>
    <property type="match status" value="1"/>
</dbReference>
<organism evidence="7 8">
    <name type="scientific">Paenibacillus hodogayensis</name>
    <dbReference type="NCBI Taxonomy" id="279208"/>
    <lineage>
        <taxon>Bacteria</taxon>
        <taxon>Bacillati</taxon>
        <taxon>Bacillota</taxon>
        <taxon>Bacilli</taxon>
        <taxon>Bacillales</taxon>
        <taxon>Paenibacillaceae</taxon>
        <taxon>Paenibacillus</taxon>
    </lineage>
</organism>
<comment type="similarity">
    <text evidence="2">Belongs to the bacterial solute-binding protein 1 family.</text>
</comment>
<dbReference type="InterPro" id="IPR050490">
    <property type="entry name" value="Bact_solute-bd_prot1"/>
</dbReference>